<feature type="domain" description="NLE" evidence="9">
    <location>
        <begin position="19"/>
        <end position="61"/>
    </location>
</feature>
<reference evidence="10 11" key="1">
    <citation type="submission" date="2019-03" db="EMBL/GenBank/DDBJ databases">
        <title>Sequencing 23 genomes of Wallemia ichthyophaga.</title>
        <authorList>
            <person name="Gostincar C."/>
        </authorList>
    </citation>
    <scope>NUCLEOTIDE SEQUENCE [LARGE SCALE GENOMIC DNA]</scope>
    <source>
        <strain evidence="10 11">EXF-6200</strain>
    </source>
</reference>
<evidence type="ECO:0000256" key="3">
    <source>
        <dbReference type="ARBA" id="ARBA00022574"/>
    </source>
</evidence>
<comment type="subunit">
    <text evidence="6">Component of the NOP7 complex, composed of ERB1, NOP7 and YTM1. Within the NOP7 complex ERB1 appears to interact directly with NOP7 and YTM1. The NOP7 complex also associates with the 66S pre-ribosome.</text>
</comment>
<dbReference type="PROSITE" id="PS50294">
    <property type="entry name" value="WD_REPEATS_REGION"/>
    <property type="match status" value="2"/>
</dbReference>
<keyword evidence="1 6" id="KW-0690">Ribosome biogenesis</keyword>
<dbReference type="SUPFAM" id="SSF50978">
    <property type="entry name" value="WD40 repeat-like"/>
    <property type="match status" value="1"/>
</dbReference>
<name>A0A4T0J675_WALIC</name>
<dbReference type="Proteomes" id="UP000310689">
    <property type="component" value="Unassembled WGS sequence"/>
</dbReference>
<dbReference type="Gene3D" id="2.130.10.10">
    <property type="entry name" value="YVTN repeat-like/Quinoprotein amine dehydrogenase"/>
    <property type="match status" value="1"/>
</dbReference>
<dbReference type="PRINTS" id="PR00320">
    <property type="entry name" value="GPROTEINBRPT"/>
</dbReference>
<dbReference type="GO" id="GO:0000466">
    <property type="term" value="P:maturation of 5.8S rRNA from tricistronic rRNA transcript (SSU-rRNA, 5.8S rRNA, LSU-rRNA)"/>
    <property type="evidence" value="ECO:0007669"/>
    <property type="project" value="UniProtKB-UniRule"/>
</dbReference>
<dbReference type="PROSITE" id="PS50082">
    <property type="entry name" value="WD_REPEATS_2"/>
    <property type="match status" value="3"/>
</dbReference>
<feature type="repeat" description="WD" evidence="7">
    <location>
        <begin position="346"/>
        <end position="388"/>
    </location>
</feature>
<keyword evidence="3 7" id="KW-0853">WD repeat</keyword>
<comment type="caution">
    <text evidence="10">The sequence shown here is derived from an EMBL/GenBank/DDBJ whole genome shotgun (WGS) entry which is preliminary data.</text>
</comment>
<dbReference type="GO" id="GO:0043021">
    <property type="term" value="F:ribonucleoprotein complex binding"/>
    <property type="evidence" value="ECO:0007669"/>
    <property type="project" value="UniProtKB-UniRule"/>
</dbReference>
<sequence>MSTADGRNIPVILHSISNEHKIPEEMYMIPSTWKRFQLSQLINNLLENVSAVPFDFFIGEDSAGGKLTSVLSNHSNGEETLHLSYVPSILPPKHLSTYEHDDWVSSVSINRTAHNEHKFLTTSYDGVASVWNSRSEKTVELLGHVGPVLAGEWVGNAVVTGGRDCTVRMWDIDAGKPSQTLQCTAHAAPVSALAVAPPLLPSEPHTLLSSDWDGLVCLWDTRTPSAHEVDADPEEPVKKRRKSKSAAVEAVRKAPIHRLRGHTGAVNGVFFAKEDQTRAYSAGADHTLRLWDVGVGLESDSRVAASALRCVDSLNLHGVAVSGHVDRSVCVWDTRSSSTSNVAQKLWGHGSVVESVASHPHSPHHLASAALDGNVKLWDVRSPKQALFTVVRKPANGKTEKQNKILGVDWDGGLLASGGEDCAMQLHEARA</sequence>
<comment type="similarity">
    <text evidence="6">Belongs to the WD repeat WDR12/YTM1 family.</text>
</comment>
<keyword evidence="4" id="KW-0677">Repeat</keyword>
<dbReference type="InterPro" id="IPR019775">
    <property type="entry name" value="WD40_repeat_CS"/>
</dbReference>
<accession>A0A4T0J675</accession>
<dbReference type="InterPro" id="IPR012972">
    <property type="entry name" value="NLE"/>
</dbReference>
<dbReference type="SMART" id="SM00320">
    <property type="entry name" value="WD40"/>
    <property type="match status" value="7"/>
</dbReference>
<evidence type="ECO:0000313" key="10">
    <source>
        <dbReference type="EMBL" id="TIB38290.1"/>
    </source>
</evidence>
<evidence type="ECO:0000256" key="4">
    <source>
        <dbReference type="ARBA" id="ARBA00022737"/>
    </source>
</evidence>
<dbReference type="GO" id="GO:0000463">
    <property type="term" value="P:maturation of LSU-rRNA from tricistronic rRNA transcript (SSU-rRNA, 5.8S rRNA, LSU-rRNA)"/>
    <property type="evidence" value="ECO:0007669"/>
    <property type="project" value="UniProtKB-UniRule"/>
</dbReference>
<dbReference type="InterPro" id="IPR015943">
    <property type="entry name" value="WD40/YVTN_repeat-like_dom_sf"/>
</dbReference>
<evidence type="ECO:0000256" key="2">
    <source>
        <dbReference type="ARBA" id="ARBA00022552"/>
    </source>
</evidence>
<dbReference type="InterPro" id="IPR020472">
    <property type="entry name" value="WD40_PAC1"/>
</dbReference>
<protein>
    <recommendedName>
        <fullName evidence="6">Ribosome biogenesis protein YTM1</fullName>
    </recommendedName>
</protein>
<dbReference type="Pfam" id="PF00400">
    <property type="entry name" value="WD40"/>
    <property type="match status" value="5"/>
</dbReference>
<feature type="region of interest" description="Disordered" evidence="8">
    <location>
        <begin position="226"/>
        <end position="245"/>
    </location>
</feature>
<dbReference type="PANTHER" id="PTHR19855:SF11">
    <property type="entry name" value="RIBOSOME BIOGENESIS PROTEIN WDR12"/>
    <property type="match status" value="1"/>
</dbReference>
<evidence type="ECO:0000256" key="7">
    <source>
        <dbReference type="PROSITE-ProRule" id="PRU00221"/>
    </source>
</evidence>
<evidence type="ECO:0000313" key="11">
    <source>
        <dbReference type="Proteomes" id="UP000310689"/>
    </source>
</evidence>
<comment type="function">
    <text evidence="6">Component of the NOP7 complex, which is required for maturation of the 25S and 5.8S ribosomal RNAs and formation of the 60S ribosome.</text>
</comment>
<keyword evidence="5 6" id="KW-0539">Nucleus</keyword>
<keyword evidence="2 6" id="KW-0698">rRNA processing</keyword>
<evidence type="ECO:0000259" key="9">
    <source>
        <dbReference type="Pfam" id="PF08154"/>
    </source>
</evidence>
<dbReference type="GO" id="GO:0030687">
    <property type="term" value="C:preribosome, large subunit precursor"/>
    <property type="evidence" value="ECO:0007669"/>
    <property type="project" value="UniProtKB-UniRule"/>
</dbReference>
<feature type="repeat" description="WD" evidence="7">
    <location>
        <begin position="141"/>
        <end position="180"/>
    </location>
</feature>
<dbReference type="Pfam" id="PF08154">
    <property type="entry name" value="NLE"/>
    <property type="match status" value="1"/>
</dbReference>
<feature type="repeat" description="WD" evidence="7">
    <location>
        <begin position="259"/>
        <end position="293"/>
    </location>
</feature>
<evidence type="ECO:0000256" key="6">
    <source>
        <dbReference type="HAMAP-Rule" id="MF_03029"/>
    </source>
</evidence>
<evidence type="ECO:0000256" key="1">
    <source>
        <dbReference type="ARBA" id="ARBA00022517"/>
    </source>
</evidence>
<evidence type="ECO:0000256" key="8">
    <source>
        <dbReference type="SAM" id="MobiDB-lite"/>
    </source>
</evidence>
<proteinExistence type="inferred from homology"/>
<dbReference type="InterPro" id="IPR001680">
    <property type="entry name" value="WD40_rpt"/>
</dbReference>
<evidence type="ECO:0000256" key="5">
    <source>
        <dbReference type="ARBA" id="ARBA00023242"/>
    </source>
</evidence>
<dbReference type="AlphaFoldDB" id="A0A4T0J675"/>
<dbReference type="HAMAP" id="MF_03029">
    <property type="entry name" value="WDR12"/>
    <property type="match status" value="1"/>
</dbReference>
<dbReference type="EMBL" id="SPOI01000066">
    <property type="protein sequence ID" value="TIB38290.1"/>
    <property type="molecule type" value="Genomic_DNA"/>
</dbReference>
<organism evidence="10 11">
    <name type="scientific">Wallemia ichthyophaga</name>
    <dbReference type="NCBI Taxonomy" id="245174"/>
    <lineage>
        <taxon>Eukaryota</taxon>
        <taxon>Fungi</taxon>
        <taxon>Dikarya</taxon>
        <taxon>Basidiomycota</taxon>
        <taxon>Wallemiomycotina</taxon>
        <taxon>Wallemiomycetes</taxon>
        <taxon>Wallemiales</taxon>
        <taxon>Wallemiaceae</taxon>
        <taxon>Wallemia</taxon>
    </lineage>
</organism>
<dbReference type="GO" id="GO:0005654">
    <property type="term" value="C:nucleoplasm"/>
    <property type="evidence" value="ECO:0007669"/>
    <property type="project" value="UniProtKB-SubCell"/>
</dbReference>
<dbReference type="InterPro" id="IPR028599">
    <property type="entry name" value="WDR12/Ytm1"/>
</dbReference>
<gene>
    <name evidence="6" type="primary">YTM1</name>
    <name evidence="10" type="ORF">E3P86_01713</name>
</gene>
<dbReference type="InterPro" id="IPR036322">
    <property type="entry name" value="WD40_repeat_dom_sf"/>
</dbReference>
<dbReference type="GO" id="GO:0005730">
    <property type="term" value="C:nucleolus"/>
    <property type="evidence" value="ECO:0007669"/>
    <property type="project" value="UniProtKB-SubCell"/>
</dbReference>
<dbReference type="PANTHER" id="PTHR19855">
    <property type="entry name" value="WD40 REPEAT PROTEIN 12, 37"/>
    <property type="match status" value="1"/>
</dbReference>
<dbReference type="PROSITE" id="PS00678">
    <property type="entry name" value="WD_REPEATS_1"/>
    <property type="match status" value="3"/>
</dbReference>
<comment type="subcellular location">
    <subcellularLocation>
        <location evidence="6">Nucleus</location>
        <location evidence="6">Nucleolus</location>
    </subcellularLocation>
    <subcellularLocation>
        <location evidence="6">Nucleus</location>
        <location evidence="6">Nucleoplasm</location>
    </subcellularLocation>
</comment>